<organism evidence="1 2">
    <name type="scientific">Phytophthora citrophthora</name>
    <dbReference type="NCBI Taxonomy" id="4793"/>
    <lineage>
        <taxon>Eukaryota</taxon>
        <taxon>Sar</taxon>
        <taxon>Stramenopiles</taxon>
        <taxon>Oomycota</taxon>
        <taxon>Peronosporomycetes</taxon>
        <taxon>Peronosporales</taxon>
        <taxon>Peronosporaceae</taxon>
        <taxon>Phytophthora</taxon>
    </lineage>
</organism>
<accession>A0AAD9GV58</accession>
<name>A0AAD9GV58_9STRA</name>
<gene>
    <name evidence="1" type="ORF">P3T76_002523</name>
</gene>
<evidence type="ECO:0000313" key="1">
    <source>
        <dbReference type="EMBL" id="KAK1945475.1"/>
    </source>
</evidence>
<sequence>MGSRSRKFPPDSAAHARQAWALNQSLTTRALEQSWGFERGATRTAAAQMAAPANFVRRAVQAGLQQVQAANKSSVVSLRYSNGGNARHYMALDCFVLRAYVLH</sequence>
<dbReference type="Proteomes" id="UP001259832">
    <property type="component" value="Unassembled WGS sequence"/>
</dbReference>
<comment type="caution">
    <text evidence="1">The sequence shown here is derived from an EMBL/GenBank/DDBJ whole genome shotgun (WGS) entry which is preliminary data.</text>
</comment>
<protein>
    <submittedName>
        <fullName evidence="1">Uncharacterized protein</fullName>
    </submittedName>
</protein>
<proteinExistence type="predicted"/>
<evidence type="ECO:0000313" key="2">
    <source>
        <dbReference type="Proteomes" id="UP001259832"/>
    </source>
</evidence>
<dbReference type="EMBL" id="JASMQC010000004">
    <property type="protein sequence ID" value="KAK1945475.1"/>
    <property type="molecule type" value="Genomic_DNA"/>
</dbReference>
<keyword evidence="2" id="KW-1185">Reference proteome</keyword>
<dbReference type="AlphaFoldDB" id="A0AAD9GV58"/>
<reference evidence="1" key="1">
    <citation type="submission" date="2023-08" db="EMBL/GenBank/DDBJ databases">
        <title>Reference Genome Resource for the Citrus Pathogen Phytophthora citrophthora.</title>
        <authorList>
            <person name="Moller H."/>
            <person name="Coetzee B."/>
            <person name="Rose L.J."/>
            <person name="Van Niekerk J.M."/>
        </authorList>
    </citation>
    <scope>NUCLEOTIDE SEQUENCE</scope>
    <source>
        <strain evidence="1">STE-U-9442</strain>
    </source>
</reference>